<dbReference type="PANTHER" id="PTHR30363">
    <property type="entry name" value="HTH-TYPE TRANSCRIPTIONAL REGULATOR SRLR-RELATED"/>
    <property type="match status" value="1"/>
</dbReference>
<dbReference type="SUPFAM" id="SSF100950">
    <property type="entry name" value="NagB/RpiA/CoA transferase-like"/>
    <property type="match status" value="1"/>
</dbReference>
<dbReference type="InterPro" id="IPR014036">
    <property type="entry name" value="DeoR-like_C"/>
</dbReference>
<keyword evidence="3" id="KW-0804">Transcription</keyword>
<dbReference type="SMART" id="SM01134">
    <property type="entry name" value="DeoRC"/>
    <property type="match status" value="1"/>
</dbReference>
<evidence type="ECO:0000313" key="6">
    <source>
        <dbReference type="Proteomes" id="UP000540919"/>
    </source>
</evidence>
<evidence type="ECO:0000256" key="2">
    <source>
        <dbReference type="ARBA" id="ARBA00023125"/>
    </source>
</evidence>
<proteinExistence type="predicted"/>
<dbReference type="PROSITE" id="PS51000">
    <property type="entry name" value="HTH_DEOR_2"/>
    <property type="match status" value="1"/>
</dbReference>
<keyword evidence="2" id="KW-0238">DNA-binding</keyword>
<dbReference type="SUPFAM" id="SSF46785">
    <property type="entry name" value="Winged helix' DNA-binding domain"/>
    <property type="match status" value="1"/>
</dbReference>
<evidence type="ECO:0000259" key="4">
    <source>
        <dbReference type="PROSITE" id="PS51000"/>
    </source>
</evidence>
<organism evidence="5 6">
    <name type="scientific">Anaerococcus faecalis</name>
    <dbReference type="NCBI Taxonomy" id="2742993"/>
    <lineage>
        <taxon>Bacteria</taxon>
        <taxon>Bacillati</taxon>
        <taxon>Bacillota</taxon>
        <taxon>Tissierellia</taxon>
        <taxon>Tissierellales</taxon>
        <taxon>Peptoniphilaceae</taxon>
        <taxon>Anaerococcus</taxon>
    </lineage>
</organism>
<accession>A0ABX2NCJ3</accession>
<dbReference type="PROSITE" id="PS00894">
    <property type="entry name" value="HTH_DEOR_1"/>
    <property type="match status" value="1"/>
</dbReference>
<feature type="domain" description="HTH deoR-type" evidence="4">
    <location>
        <begin position="34"/>
        <end position="89"/>
    </location>
</feature>
<keyword evidence="6" id="KW-1185">Reference proteome</keyword>
<dbReference type="InterPro" id="IPR037171">
    <property type="entry name" value="NagB/RpiA_transferase-like"/>
</dbReference>
<dbReference type="SMART" id="SM00420">
    <property type="entry name" value="HTH_DEOR"/>
    <property type="match status" value="1"/>
</dbReference>
<name>A0ABX2NCJ3_9FIRM</name>
<dbReference type="PRINTS" id="PR00037">
    <property type="entry name" value="HTHLACR"/>
</dbReference>
<dbReference type="Proteomes" id="UP000540919">
    <property type="component" value="Unassembled WGS sequence"/>
</dbReference>
<comment type="caution">
    <text evidence="5">The sequence shown here is derived from an EMBL/GenBank/DDBJ whole genome shotgun (WGS) entry which is preliminary data.</text>
</comment>
<evidence type="ECO:0000256" key="1">
    <source>
        <dbReference type="ARBA" id="ARBA00023015"/>
    </source>
</evidence>
<dbReference type="Gene3D" id="3.40.50.1360">
    <property type="match status" value="1"/>
</dbReference>
<dbReference type="InterPro" id="IPR018356">
    <property type="entry name" value="Tscrpt_reg_HTH_DeoR_CS"/>
</dbReference>
<dbReference type="Gene3D" id="1.10.10.10">
    <property type="entry name" value="Winged helix-like DNA-binding domain superfamily/Winged helix DNA-binding domain"/>
    <property type="match status" value="1"/>
</dbReference>
<dbReference type="InterPro" id="IPR050313">
    <property type="entry name" value="Carb_Metab_HTH_regulators"/>
</dbReference>
<dbReference type="InterPro" id="IPR036390">
    <property type="entry name" value="WH_DNA-bd_sf"/>
</dbReference>
<dbReference type="Pfam" id="PF08220">
    <property type="entry name" value="HTH_DeoR"/>
    <property type="match status" value="1"/>
</dbReference>
<dbReference type="EMBL" id="JABVBA010000013">
    <property type="protein sequence ID" value="NVF12375.1"/>
    <property type="molecule type" value="Genomic_DNA"/>
</dbReference>
<dbReference type="InterPro" id="IPR036388">
    <property type="entry name" value="WH-like_DNA-bd_sf"/>
</dbReference>
<reference evidence="5 6" key="1">
    <citation type="submission" date="2020-06" db="EMBL/GenBank/DDBJ databases">
        <title>Anaerococcus sp. nov., isolated form swine feces.</title>
        <authorList>
            <person name="Yu S."/>
        </authorList>
    </citation>
    <scope>NUCLEOTIDE SEQUENCE [LARGE SCALE GENOMIC DNA]</scope>
    <source>
        <strain evidence="5 6">AGMB00486</strain>
    </source>
</reference>
<evidence type="ECO:0000313" key="5">
    <source>
        <dbReference type="EMBL" id="NVF12375.1"/>
    </source>
</evidence>
<protein>
    <submittedName>
        <fullName evidence="5">DeoR/GlpR transcriptional regulator</fullName>
    </submittedName>
</protein>
<gene>
    <name evidence="5" type="ORF">HV819_10440</name>
</gene>
<dbReference type="PANTHER" id="PTHR30363:SF44">
    <property type="entry name" value="AGA OPERON TRANSCRIPTIONAL REPRESSOR-RELATED"/>
    <property type="match status" value="1"/>
</dbReference>
<sequence>MEFYDDKKLEILRFIGYHIIIIGKNWNVGANMLKEERHNKIIKELDRNHLLNLKEFAKKINVSEETIRKDFIALENLNVLKRTRGGAVSTDEKYFGISNLVKKNLCKKEKQYIGKLAIKYIHTKDTIFVDNSTTCIELAKLIVEKKLCVRIITNSMEIANIVCQSNNIELFILAGKYSKHSNSFMGALTMNNIENYKSDIAFVSFATINHDLGFGDNNFDNLLLRSKMISRSDRSIALMDYTKFSDDTAKFFCETKLVDMIITDQNISDDIFRKFKKSGIRIIKE</sequence>
<evidence type="ECO:0000256" key="3">
    <source>
        <dbReference type="ARBA" id="ARBA00023163"/>
    </source>
</evidence>
<dbReference type="InterPro" id="IPR001034">
    <property type="entry name" value="DeoR_HTH"/>
</dbReference>
<dbReference type="Pfam" id="PF00455">
    <property type="entry name" value="DeoRC"/>
    <property type="match status" value="1"/>
</dbReference>
<keyword evidence="1" id="KW-0805">Transcription regulation</keyword>